<evidence type="ECO:0000256" key="1">
    <source>
        <dbReference type="SAM" id="Coils"/>
    </source>
</evidence>
<keyword evidence="1" id="KW-0175">Coiled coil</keyword>
<dbReference type="AlphaFoldDB" id="A0AA86QC65"/>
<gene>
    <name evidence="2" type="ORF">HINF_LOCUS39953</name>
    <name evidence="3" type="ORF">HINF_LOCUS7127</name>
</gene>
<feature type="coiled-coil region" evidence="1">
    <location>
        <begin position="261"/>
        <end position="288"/>
    </location>
</feature>
<dbReference type="EMBL" id="CAXDID020000014">
    <property type="protein sequence ID" value="CAL5982405.1"/>
    <property type="molecule type" value="Genomic_DNA"/>
</dbReference>
<protein>
    <submittedName>
        <fullName evidence="3">Hypothetical_protein</fullName>
    </submittedName>
</protein>
<name>A0AA86QC65_9EUKA</name>
<dbReference type="Proteomes" id="UP001642409">
    <property type="component" value="Unassembled WGS sequence"/>
</dbReference>
<dbReference type="EMBL" id="CATOUU010000831">
    <property type="protein sequence ID" value="CAI9952308.1"/>
    <property type="molecule type" value="Genomic_DNA"/>
</dbReference>
<feature type="coiled-coil region" evidence="1">
    <location>
        <begin position="363"/>
        <end position="390"/>
    </location>
</feature>
<dbReference type="Gene3D" id="1.20.5.1230">
    <property type="entry name" value="Apolipoprotein A-I"/>
    <property type="match status" value="1"/>
</dbReference>
<evidence type="ECO:0000313" key="4">
    <source>
        <dbReference type="Proteomes" id="UP001642409"/>
    </source>
</evidence>
<evidence type="ECO:0000313" key="3">
    <source>
        <dbReference type="EMBL" id="CAL5982405.1"/>
    </source>
</evidence>
<dbReference type="SUPFAM" id="SSF58113">
    <property type="entry name" value="Apolipoprotein A-I"/>
    <property type="match status" value="1"/>
</dbReference>
<keyword evidence="4" id="KW-1185">Reference proteome</keyword>
<sequence>METEIMQQSTIITTIRNDNNFALFGFNNKLQQIQQSIINITVGFNLYNGALICFQCDVSITNTVTVFIANGQFLSGLVFNSVQIIQLQNTSIQYRFVSEYSAGLIYNVAQQISQFDLSAVNILGYNTINTNQAHFILVLQQYQNINISQVKICQETAMFANESQFISFSASVYDLCKSICAPNTYYVYGICANQLINSDFQVNNETFVCINNAIFDSQQCICKEDHILNGSVCVNISQSLTNIYKHIQSLSNVEADMNTAFQLINNLNQSVETELTQLQQNMDAMFNQVELHMYNNISTVNYKLDNNSNELDQRIFNNVSKLQQELVNSSISLQQQINLSTQSLSNAITTANNYLNTSTTTLNKSISELNQSLIQNINQINNNIQNVQIILQSNIVSNFTTLEQRLASNITQKDLQIQQLTDSLAFVTSIVMNTIEQELWFECQQQLYTFKVFDLTSSTNTIQSSNYVSGFAFDTLVIQNAFLDVQSISSSFTLFKTQSSFLNIKVQLNNISFGTGAMLSPSSSVHINQLAMVSKTGTQITINAGVVLSILQQTATVTNITNLLLNINMTPTSAGIISLINTVNGQLIVKGYQILGSYSSTNTISLCTHLVQQQSQVFLNCVNIKPQMFTCGNQSSFLLSKVNICVIDISRVSIQIGDITNLNEISRISTTLTNYFQYGGLISESNSSTITVNDISTMHFENHILFQSYSGQLIGLTNNSKISLQIICAYQYLNSTTNSQINMFGILGYLNGYIIIDQFSAQMILNAGVFNNVGVIGLINGTAANFINVIVEMTIKGNQGTYAAAICGMMLCQSQQVVNATIQNSHIESKQISSLVSASTNNITLLQVRGISNYVYVNCNITSGELAAFSGGLIGDILNQSFLQQCYVFNLTAVAESSNSWAIAAGLIVDTHNIQAFIQQSIVDSSYFYVSGTVKNLVSAGGIFGYMYDSLVSVQQTQVTNSNISGQSVSLATFIGGFVSYFRNQNISISESSVMNIQLTAQCSKKIYVGLIVSANVAVVYTATHVKTEGNNFINSVSIANCPNAVYQTPSGC</sequence>
<evidence type="ECO:0000313" key="2">
    <source>
        <dbReference type="EMBL" id="CAI9952308.1"/>
    </source>
</evidence>
<reference evidence="2" key="1">
    <citation type="submission" date="2023-06" db="EMBL/GenBank/DDBJ databases">
        <authorList>
            <person name="Kurt Z."/>
        </authorList>
    </citation>
    <scope>NUCLEOTIDE SEQUENCE</scope>
</reference>
<proteinExistence type="predicted"/>
<reference evidence="3 4" key="2">
    <citation type="submission" date="2024-07" db="EMBL/GenBank/DDBJ databases">
        <authorList>
            <person name="Akdeniz Z."/>
        </authorList>
    </citation>
    <scope>NUCLEOTIDE SEQUENCE [LARGE SCALE GENOMIC DNA]</scope>
</reference>
<accession>A0AA86QC65</accession>
<comment type="caution">
    <text evidence="2">The sequence shown here is derived from an EMBL/GenBank/DDBJ whole genome shotgun (WGS) entry which is preliminary data.</text>
</comment>
<organism evidence="2">
    <name type="scientific">Hexamita inflata</name>
    <dbReference type="NCBI Taxonomy" id="28002"/>
    <lineage>
        <taxon>Eukaryota</taxon>
        <taxon>Metamonada</taxon>
        <taxon>Diplomonadida</taxon>
        <taxon>Hexamitidae</taxon>
        <taxon>Hexamitinae</taxon>
        <taxon>Hexamita</taxon>
    </lineage>
</organism>